<dbReference type="Pfam" id="PF12937">
    <property type="entry name" value="F-box-like"/>
    <property type="match status" value="1"/>
</dbReference>
<dbReference type="InterPro" id="IPR001810">
    <property type="entry name" value="F-box_dom"/>
</dbReference>
<dbReference type="Proteomes" id="UP000494106">
    <property type="component" value="Unassembled WGS sequence"/>
</dbReference>
<dbReference type="CDD" id="cd09917">
    <property type="entry name" value="F-box_SF"/>
    <property type="match status" value="1"/>
</dbReference>
<dbReference type="SUPFAM" id="SSF81383">
    <property type="entry name" value="F-box domain"/>
    <property type="match status" value="1"/>
</dbReference>
<sequence>MENIHINNCPLEIVCLIFKYLDTKALSSCMLVSKKWKHLAEYTVERLKLWDNMVKKEMINKGSSFVNKSTLDQRNIFKNFILWHHVAMSEIKHLNIYKMASVKKMKVYKDNLILITDSQVLYYDIKTCKLMKNLERSCLDFEESDQSVVELVQEPDSSQKLYVYRKSGTNEYDLDRLKKNSVNEVKAFRLENELCYVFTTRNILLRLINKVTRWEMECIGRHYGSDYDPMTTIHICNDALYMVTKLGYVWYAETHNFRFVKIHKLHVPNNISKHNWVMFDTFSCAVPVNSTEQLIKINYDLKSEVIVLECANMSCGLQHGDVLILGFSDGGVEIRMPKKNGAIEENSKFYFNIQQFLKQEDDHEILSLNVCETVNSHILFIRTRDCVHQLQLSYPETLVNHI</sequence>
<dbReference type="Gene3D" id="1.20.1280.50">
    <property type="match status" value="1"/>
</dbReference>
<protein>
    <recommendedName>
        <fullName evidence="1">F-box domain-containing protein</fullName>
    </recommendedName>
</protein>
<gene>
    <name evidence="2" type="ORF">APLA_LOCUS9646</name>
</gene>
<comment type="caution">
    <text evidence="2">The sequence shown here is derived from an EMBL/GenBank/DDBJ whole genome shotgun (WGS) entry which is preliminary data.</text>
</comment>
<dbReference type="AlphaFoldDB" id="A0A8S1AB99"/>
<dbReference type="PROSITE" id="PS50181">
    <property type="entry name" value="FBOX"/>
    <property type="match status" value="1"/>
</dbReference>
<dbReference type="InterPro" id="IPR036047">
    <property type="entry name" value="F-box-like_dom_sf"/>
</dbReference>
<dbReference type="OrthoDB" id="6859220at2759"/>
<dbReference type="SMART" id="SM00256">
    <property type="entry name" value="FBOX"/>
    <property type="match status" value="1"/>
</dbReference>
<evidence type="ECO:0000259" key="1">
    <source>
        <dbReference type="PROSITE" id="PS50181"/>
    </source>
</evidence>
<evidence type="ECO:0000313" key="3">
    <source>
        <dbReference type="Proteomes" id="UP000494106"/>
    </source>
</evidence>
<keyword evidence="3" id="KW-1185">Reference proteome</keyword>
<dbReference type="EMBL" id="CADEBC010000519">
    <property type="protein sequence ID" value="CAB3243809.1"/>
    <property type="molecule type" value="Genomic_DNA"/>
</dbReference>
<reference evidence="2 3" key="1">
    <citation type="submission" date="2020-04" db="EMBL/GenBank/DDBJ databases">
        <authorList>
            <person name="Wallbank WR R."/>
            <person name="Pardo Diaz C."/>
            <person name="Kozak K."/>
            <person name="Martin S."/>
            <person name="Jiggins C."/>
            <person name="Moest M."/>
            <person name="Warren A I."/>
            <person name="Byers J.R.P. K."/>
            <person name="Montejo-Kovacevich G."/>
            <person name="Yen C E."/>
        </authorList>
    </citation>
    <scope>NUCLEOTIDE SEQUENCE [LARGE SCALE GENOMIC DNA]</scope>
</reference>
<evidence type="ECO:0000313" key="2">
    <source>
        <dbReference type="EMBL" id="CAB3243809.1"/>
    </source>
</evidence>
<organism evidence="2 3">
    <name type="scientific">Arctia plantaginis</name>
    <name type="common">Wood tiger moth</name>
    <name type="synonym">Phalaena plantaginis</name>
    <dbReference type="NCBI Taxonomy" id="874455"/>
    <lineage>
        <taxon>Eukaryota</taxon>
        <taxon>Metazoa</taxon>
        <taxon>Ecdysozoa</taxon>
        <taxon>Arthropoda</taxon>
        <taxon>Hexapoda</taxon>
        <taxon>Insecta</taxon>
        <taxon>Pterygota</taxon>
        <taxon>Neoptera</taxon>
        <taxon>Endopterygota</taxon>
        <taxon>Lepidoptera</taxon>
        <taxon>Glossata</taxon>
        <taxon>Ditrysia</taxon>
        <taxon>Noctuoidea</taxon>
        <taxon>Erebidae</taxon>
        <taxon>Arctiinae</taxon>
        <taxon>Arctia</taxon>
    </lineage>
</organism>
<name>A0A8S1AB99_ARCPL</name>
<feature type="domain" description="F-box" evidence="1">
    <location>
        <begin position="3"/>
        <end position="53"/>
    </location>
</feature>
<accession>A0A8S1AB99</accession>
<proteinExistence type="predicted"/>